<dbReference type="SUPFAM" id="SSF52768">
    <property type="entry name" value="Arginase/deacetylase"/>
    <property type="match status" value="1"/>
</dbReference>
<keyword evidence="7 11" id="KW-0464">Manganese</keyword>
<dbReference type="InterPro" id="IPR006035">
    <property type="entry name" value="Ureohydrolase"/>
</dbReference>
<dbReference type="Proteomes" id="UP000774326">
    <property type="component" value="Unassembled WGS sequence"/>
</dbReference>
<evidence type="ECO:0000256" key="10">
    <source>
        <dbReference type="RuleBase" id="RU003684"/>
    </source>
</evidence>
<proteinExistence type="inferred from homology"/>
<comment type="caution">
    <text evidence="12">The sequence shown here is derived from an EMBL/GenBank/DDBJ whole genome shotgun (WGS) entry which is preliminary data.</text>
</comment>
<dbReference type="PRINTS" id="PR00116">
    <property type="entry name" value="ARGINASE"/>
</dbReference>
<evidence type="ECO:0000313" key="13">
    <source>
        <dbReference type="Proteomes" id="UP000774326"/>
    </source>
</evidence>
<dbReference type="GO" id="GO:0004053">
    <property type="term" value="F:arginase activity"/>
    <property type="evidence" value="ECO:0007669"/>
    <property type="project" value="UniProtKB-EC"/>
</dbReference>
<accession>A0A9P8Q4L3</accession>
<evidence type="ECO:0000256" key="1">
    <source>
        <dbReference type="ARBA" id="ARBA00005098"/>
    </source>
</evidence>
<comment type="similarity">
    <text evidence="9 10">Belongs to the arginase family.</text>
</comment>
<comment type="pathway">
    <text evidence="1">Nitrogen metabolism; urea cycle; L-ornithine and urea from L-arginine: step 1/1.</text>
</comment>
<organism evidence="12 13">
    <name type="scientific">Wickerhamomyces pijperi</name>
    <name type="common">Yeast</name>
    <name type="synonym">Pichia pijperi</name>
    <dbReference type="NCBI Taxonomy" id="599730"/>
    <lineage>
        <taxon>Eukaryota</taxon>
        <taxon>Fungi</taxon>
        <taxon>Dikarya</taxon>
        <taxon>Ascomycota</taxon>
        <taxon>Saccharomycotina</taxon>
        <taxon>Saccharomycetes</taxon>
        <taxon>Phaffomycetales</taxon>
        <taxon>Wickerhamomycetaceae</taxon>
        <taxon>Wickerhamomyces</taxon>
    </lineage>
</organism>
<name>A0A9P8Q4L3_WICPI</name>
<dbReference type="InterPro" id="IPR023696">
    <property type="entry name" value="Ureohydrolase_dom_sf"/>
</dbReference>
<dbReference type="NCBIfam" id="TIGR01229">
    <property type="entry name" value="rocF_arginase"/>
    <property type="match status" value="1"/>
</dbReference>
<dbReference type="PROSITE" id="PS01053">
    <property type="entry name" value="ARGINASE_1"/>
    <property type="match status" value="1"/>
</dbReference>
<evidence type="ECO:0000256" key="3">
    <source>
        <dbReference type="ARBA" id="ARBA00018123"/>
    </source>
</evidence>
<evidence type="ECO:0000256" key="6">
    <source>
        <dbReference type="ARBA" id="ARBA00022801"/>
    </source>
</evidence>
<dbReference type="InterPro" id="IPR014033">
    <property type="entry name" value="Arginase"/>
</dbReference>
<dbReference type="OrthoDB" id="9992747at2759"/>
<dbReference type="GO" id="GO:0005829">
    <property type="term" value="C:cytosol"/>
    <property type="evidence" value="ECO:0007669"/>
    <property type="project" value="TreeGrafter"/>
</dbReference>
<dbReference type="GO" id="GO:0006525">
    <property type="term" value="P:arginine metabolic process"/>
    <property type="evidence" value="ECO:0007669"/>
    <property type="project" value="UniProtKB-KW"/>
</dbReference>
<comment type="catalytic activity">
    <reaction evidence="8 11">
        <text>L-arginine + H2O = urea + L-ornithine</text>
        <dbReference type="Rhea" id="RHEA:20569"/>
        <dbReference type="ChEBI" id="CHEBI:15377"/>
        <dbReference type="ChEBI" id="CHEBI:16199"/>
        <dbReference type="ChEBI" id="CHEBI:32682"/>
        <dbReference type="ChEBI" id="CHEBI:46911"/>
        <dbReference type="EC" id="3.5.3.1"/>
    </reaction>
</comment>
<keyword evidence="6 10" id="KW-0378">Hydrolase</keyword>
<evidence type="ECO:0000256" key="7">
    <source>
        <dbReference type="ARBA" id="ARBA00023211"/>
    </source>
</evidence>
<dbReference type="GO" id="GO:0030145">
    <property type="term" value="F:manganese ion binding"/>
    <property type="evidence" value="ECO:0007669"/>
    <property type="project" value="TreeGrafter"/>
</dbReference>
<keyword evidence="4 11" id="KW-0056">Arginine metabolism</keyword>
<protein>
    <recommendedName>
        <fullName evidence="3 11">Arginase</fullName>
        <ecNumber evidence="2 11">3.5.3.1</ecNumber>
    </recommendedName>
</protein>
<evidence type="ECO:0000313" key="12">
    <source>
        <dbReference type="EMBL" id="KAH3683978.1"/>
    </source>
</evidence>
<dbReference type="PROSITE" id="PS51409">
    <property type="entry name" value="ARGINASE_2"/>
    <property type="match status" value="1"/>
</dbReference>
<dbReference type="Gene3D" id="3.40.800.10">
    <property type="entry name" value="Ureohydrolase domain"/>
    <property type="match status" value="1"/>
</dbReference>
<dbReference type="GO" id="GO:0005634">
    <property type="term" value="C:nucleus"/>
    <property type="evidence" value="ECO:0007669"/>
    <property type="project" value="TreeGrafter"/>
</dbReference>
<evidence type="ECO:0000256" key="8">
    <source>
        <dbReference type="ARBA" id="ARBA00047391"/>
    </source>
</evidence>
<evidence type="ECO:0000256" key="4">
    <source>
        <dbReference type="ARBA" id="ARBA00022503"/>
    </source>
</evidence>
<evidence type="ECO:0000256" key="2">
    <source>
        <dbReference type="ARBA" id="ARBA00012168"/>
    </source>
</evidence>
<reference evidence="12" key="1">
    <citation type="journal article" date="2021" name="Open Biol.">
        <title>Shared evolutionary footprints suggest mitochondrial oxidative damage underlies multiple complex I losses in fungi.</title>
        <authorList>
            <person name="Schikora-Tamarit M.A."/>
            <person name="Marcet-Houben M."/>
            <person name="Nosek J."/>
            <person name="Gabaldon T."/>
        </authorList>
    </citation>
    <scope>NUCLEOTIDE SEQUENCE</scope>
    <source>
        <strain evidence="12">CBS2887</strain>
    </source>
</reference>
<dbReference type="CDD" id="cd09989">
    <property type="entry name" value="Arginase"/>
    <property type="match status" value="1"/>
</dbReference>
<dbReference type="EMBL" id="JAEUBG010002836">
    <property type="protein sequence ID" value="KAH3683978.1"/>
    <property type="molecule type" value="Genomic_DNA"/>
</dbReference>
<keyword evidence="5 11" id="KW-0479">Metal-binding</keyword>
<dbReference type="EC" id="3.5.3.1" evidence="2 11"/>
<dbReference type="PANTHER" id="PTHR43782">
    <property type="entry name" value="ARGINASE"/>
    <property type="match status" value="1"/>
</dbReference>
<sequence length="316" mass="33381">MSTNTFLPNKSLTIITAPFSGGQGKSGVELGPEYLLKAGLEKDLQGLGWETKVVDAFNGKDYEALKNDESDVHGNCKRPNIVGEATKSVFEAVKAATEAKTLALTVGGDHSIAIGTVAGTLSTYPNAGVLWIDAHADINTPLTTDSGNLHGCPVSFVMGLDSHVCPPELKWVPKVLDPKKIAYIGLRDVDDGEKKILKEHGITAFSMYHVDRYGINKVVEMALAAIDPTGDSPIHLSYDVDAIDPFFVPATGTPVGGGLTFREGLFIAERVAETGKLIAVDIVECNPLLATQDSHVADTISTGAAIARAALGETLL</sequence>
<dbReference type="PANTHER" id="PTHR43782:SF3">
    <property type="entry name" value="ARGINASE"/>
    <property type="match status" value="1"/>
</dbReference>
<reference evidence="12" key="2">
    <citation type="submission" date="2021-01" db="EMBL/GenBank/DDBJ databases">
        <authorList>
            <person name="Schikora-Tamarit M.A."/>
        </authorList>
    </citation>
    <scope>NUCLEOTIDE SEQUENCE</scope>
    <source>
        <strain evidence="12">CBS2887</strain>
    </source>
</reference>
<evidence type="ECO:0000256" key="11">
    <source>
        <dbReference type="RuleBase" id="RU361159"/>
    </source>
</evidence>
<dbReference type="InterPro" id="IPR020855">
    <property type="entry name" value="Ureohydrolase_Mn_BS"/>
</dbReference>
<comment type="cofactor">
    <cofactor evidence="11">
        <name>Mn(2+)</name>
        <dbReference type="ChEBI" id="CHEBI:29035"/>
    </cofactor>
    <text evidence="11">Binds 2 manganese ions per subunit.</text>
</comment>
<evidence type="ECO:0000256" key="5">
    <source>
        <dbReference type="ARBA" id="ARBA00022723"/>
    </source>
</evidence>
<keyword evidence="13" id="KW-1185">Reference proteome</keyword>
<dbReference type="AlphaFoldDB" id="A0A9P8Q4L3"/>
<dbReference type="FunFam" id="3.40.800.10:FF:000009">
    <property type="entry name" value="Arginase"/>
    <property type="match status" value="1"/>
</dbReference>
<gene>
    <name evidence="12" type="ORF">WICPIJ_005053</name>
</gene>
<evidence type="ECO:0000256" key="9">
    <source>
        <dbReference type="PROSITE-ProRule" id="PRU00742"/>
    </source>
</evidence>
<dbReference type="Pfam" id="PF00491">
    <property type="entry name" value="Arginase"/>
    <property type="match status" value="1"/>
</dbReference>